<dbReference type="Gene3D" id="1.25.40.20">
    <property type="entry name" value="Ankyrin repeat-containing domain"/>
    <property type="match status" value="2"/>
</dbReference>
<dbReference type="PRINTS" id="PR01415">
    <property type="entry name" value="ANKYRIN"/>
</dbReference>
<organism evidence="5 6">
    <name type="scientific">Aegilops tauschii subsp. strangulata</name>
    <name type="common">Goatgrass</name>
    <dbReference type="NCBI Taxonomy" id="200361"/>
    <lineage>
        <taxon>Eukaryota</taxon>
        <taxon>Viridiplantae</taxon>
        <taxon>Streptophyta</taxon>
        <taxon>Embryophyta</taxon>
        <taxon>Tracheophyta</taxon>
        <taxon>Spermatophyta</taxon>
        <taxon>Magnoliopsida</taxon>
        <taxon>Liliopsida</taxon>
        <taxon>Poales</taxon>
        <taxon>Poaceae</taxon>
        <taxon>BOP clade</taxon>
        <taxon>Pooideae</taxon>
        <taxon>Triticodae</taxon>
        <taxon>Triticeae</taxon>
        <taxon>Triticinae</taxon>
        <taxon>Aegilops</taxon>
    </lineage>
</organism>
<evidence type="ECO:0000256" key="2">
    <source>
        <dbReference type="ARBA" id="ARBA00023043"/>
    </source>
</evidence>
<dbReference type="SUPFAM" id="SSF49354">
    <property type="entry name" value="PapD-like"/>
    <property type="match status" value="1"/>
</dbReference>
<dbReference type="Pfam" id="PF00635">
    <property type="entry name" value="Motile_Sperm"/>
    <property type="match status" value="1"/>
</dbReference>
<reference evidence="5" key="4">
    <citation type="submission" date="2019-03" db="UniProtKB">
        <authorList>
            <consortium name="EnsemblPlants"/>
        </authorList>
    </citation>
    <scope>IDENTIFICATION</scope>
</reference>
<reference evidence="6" key="1">
    <citation type="journal article" date="2014" name="Science">
        <title>Ancient hybridizations among the ancestral genomes of bread wheat.</title>
        <authorList>
            <consortium name="International Wheat Genome Sequencing Consortium,"/>
            <person name="Marcussen T."/>
            <person name="Sandve S.R."/>
            <person name="Heier L."/>
            <person name="Spannagl M."/>
            <person name="Pfeifer M."/>
            <person name="Jakobsen K.S."/>
            <person name="Wulff B.B."/>
            <person name="Steuernagel B."/>
            <person name="Mayer K.F."/>
            <person name="Olsen O.A."/>
        </authorList>
    </citation>
    <scope>NUCLEOTIDE SEQUENCE [LARGE SCALE GENOMIC DNA]</scope>
    <source>
        <strain evidence="6">cv. AL8/78</strain>
    </source>
</reference>
<reference evidence="6" key="2">
    <citation type="journal article" date="2017" name="Nat. Plants">
        <title>The Aegilops tauschii genome reveals multiple impacts of transposons.</title>
        <authorList>
            <person name="Zhao G."/>
            <person name="Zou C."/>
            <person name="Li K."/>
            <person name="Wang K."/>
            <person name="Li T."/>
            <person name="Gao L."/>
            <person name="Zhang X."/>
            <person name="Wang H."/>
            <person name="Yang Z."/>
            <person name="Liu X."/>
            <person name="Jiang W."/>
            <person name="Mao L."/>
            <person name="Kong X."/>
            <person name="Jiao Y."/>
            <person name="Jia J."/>
        </authorList>
    </citation>
    <scope>NUCLEOTIDE SEQUENCE [LARGE SCALE GENOMIC DNA]</scope>
    <source>
        <strain evidence="6">cv. AL8/78</strain>
    </source>
</reference>
<dbReference type="SMART" id="SM00248">
    <property type="entry name" value="ANK"/>
    <property type="match status" value="5"/>
</dbReference>
<dbReference type="Pfam" id="PF12796">
    <property type="entry name" value="Ank_2"/>
    <property type="match status" value="2"/>
</dbReference>
<evidence type="ECO:0000256" key="3">
    <source>
        <dbReference type="PROSITE-ProRule" id="PRU00023"/>
    </source>
</evidence>
<evidence type="ECO:0000256" key="1">
    <source>
        <dbReference type="ARBA" id="ARBA00022737"/>
    </source>
</evidence>
<evidence type="ECO:0000313" key="5">
    <source>
        <dbReference type="EnsemblPlants" id="AET3Gv20787000.1"/>
    </source>
</evidence>
<dbReference type="PROSITE" id="PS50297">
    <property type="entry name" value="ANK_REP_REGION"/>
    <property type="match status" value="3"/>
</dbReference>
<keyword evidence="2 3" id="KW-0040">ANK repeat</keyword>
<dbReference type="EnsemblPlants" id="AET3Gv20787000.1">
    <property type="protein sequence ID" value="AET3Gv20787000.1"/>
    <property type="gene ID" value="AET3Gv20787000"/>
</dbReference>
<feature type="repeat" description="ANK" evidence="3">
    <location>
        <begin position="290"/>
        <end position="322"/>
    </location>
</feature>
<dbReference type="PANTHER" id="PTHR24198">
    <property type="entry name" value="ANKYRIN REPEAT AND PROTEIN KINASE DOMAIN-CONTAINING PROTEIN"/>
    <property type="match status" value="1"/>
</dbReference>
<keyword evidence="6" id="KW-1185">Reference proteome</keyword>
<feature type="domain" description="MSP" evidence="4">
    <location>
        <begin position="90"/>
        <end position="218"/>
    </location>
</feature>
<dbReference type="SUPFAM" id="SSF48403">
    <property type="entry name" value="Ankyrin repeat"/>
    <property type="match status" value="1"/>
</dbReference>
<dbReference type="Gramene" id="AET3Gv20787000.1">
    <property type="protein sequence ID" value="AET3Gv20787000.1"/>
    <property type="gene ID" value="AET3Gv20787000"/>
</dbReference>
<protein>
    <recommendedName>
        <fullName evidence="4">MSP domain-containing protein</fullName>
    </recommendedName>
</protein>
<reference evidence="5" key="3">
    <citation type="journal article" date="2017" name="Nature">
        <title>Genome sequence of the progenitor of the wheat D genome Aegilops tauschii.</title>
        <authorList>
            <person name="Luo M.C."/>
            <person name="Gu Y.Q."/>
            <person name="Puiu D."/>
            <person name="Wang H."/>
            <person name="Twardziok S.O."/>
            <person name="Deal K.R."/>
            <person name="Huo N."/>
            <person name="Zhu T."/>
            <person name="Wang L."/>
            <person name="Wang Y."/>
            <person name="McGuire P.E."/>
            <person name="Liu S."/>
            <person name="Long H."/>
            <person name="Ramasamy R.K."/>
            <person name="Rodriguez J.C."/>
            <person name="Van S.L."/>
            <person name="Yuan L."/>
            <person name="Wang Z."/>
            <person name="Xia Z."/>
            <person name="Xiao L."/>
            <person name="Anderson O.D."/>
            <person name="Ouyang S."/>
            <person name="Liang Y."/>
            <person name="Zimin A.V."/>
            <person name="Pertea G."/>
            <person name="Qi P."/>
            <person name="Bennetzen J.L."/>
            <person name="Dai X."/>
            <person name="Dawson M.W."/>
            <person name="Muller H.G."/>
            <person name="Kugler K."/>
            <person name="Rivarola-Duarte L."/>
            <person name="Spannagl M."/>
            <person name="Mayer K.F.X."/>
            <person name="Lu F.H."/>
            <person name="Bevan M.W."/>
            <person name="Leroy P."/>
            <person name="Li P."/>
            <person name="You F.M."/>
            <person name="Sun Q."/>
            <person name="Liu Z."/>
            <person name="Lyons E."/>
            <person name="Wicker T."/>
            <person name="Salzberg S.L."/>
            <person name="Devos K.M."/>
            <person name="Dvorak J."/>
        </authorList>
    </citation>
    <scope>NUCLEOTIDE SEQUENCE [LARGE SCALE GENOMIC DNA]</scope>
    <source>
        <strain evidence="5">cv. AL8/78</strain>
    </source>
</reference>
<dbReference type="InterPro" id="IPR008962">
    <property type="entry name" value="PapD-like_sf"/>
</dbReference>
<dbReference type="PROSITE" id="PS50088">
    <property type="entry name" value="ANK_REPEAT"/>
    <property type="match status" value="4"/>
</dbReference>
<dbReference type="InterPro" id="IPR013783">
    <property type="entry name" value="Ig-like_fold"/>
</dbReference>
<evidence type="ECO:0000259" key="4">
    <source>
        <dbReference type="PROSITE" id="PS50202"/>
    </source>
</evidence>
<feature type="repeat" description="ANK" evidence="3">
    <location>
        <begin position="411"/>
        <end position="443"/>
    </location>
</feature>
<dbReference type="InterPro" id="IPR000535">
    <property type="entry name" value="MSP_dom"/>
</dbReference>
<dbReference type="PROSITE" id="PS50202">
    <property type="entry name" value="MSP"/>
    <property type="match status" value="1"/>
</dbReference>
<dbReference type="InterPro" id="IPR002110">
    <property type="entry name" value="Ankyrin_rpt"/>
</dbReference>
<feature type="repeat" description="ANK" evidence="3">
    <location>
        <begin position="444"/>
        <end position="476"/>
    </location>
</feature>
<keyword evidence="1" id="KW-0677">Repeat</keyword>
<dbReference type="Proteomes" id="UP000015105">
    <property type="component" value="Chromosome 3D"/>
</dbReference>
<accession>A0A453FUS6</accession>
<feature type="repeat" description="ANK" evidence="3">
    <location>
        <begin position="377"/>
        <end position="401"/>
    </location>
</feature>
<evidence type="ECO:0000313" key="6">
    <source>
        <dbReference type="Proteomes" id="UP000015105"/>
    </source>
</evidence>
<reference evidence="5" key="5">
    <citation type="journal article" date="2021" name="G3 (Bethesda)">
        <title>Aegilops tauschii genome assembly Aet v5.0 features greater sequence contiguity and improved annotation.</title>
        <authorList>
            <person name="Wang L."/>
            <person name="Zhu T."/>
            <person name="Rodriguez J.C."/>
            <person name="Deal K.R."/>
            <person name="Dubcovsky J."/>
            <person name="McGuire P.E."/>
            <person name="Lux T."/>
            <person name="Spannagl M."/>
            <person name="Mayer K.F.X."/>
            <person name="Baldrich P."/>
            <person name="Meyers B.C."/>
            <person name="Huo N."/>
            <person name="Gu Y.Q."/>
            <person name="Zhou H."/>
            <person name="Devos K.M."/>
            <person name="Bennetzen J.L."/>
            <person name="Unver T."/>
            <person name="Budak H."/>
            <person name="Gulick P.J."/>
            <person name="Galiba G."/>
            <person name="Kalapos B."/>
            <person name="Nelson D.R."/>
            <person name="Li P."/>
            <person name="You F.M."/>
            <person name="Luo M.C."/>
            <person name="Dvorak J."/>
        </authorList>
    </citation>
    <scope>NUCLEOTIDE SEQUENCE [LARGE SCALE GENOMIC DNA]</scope>
    <source>
        <strain evidence="5">cv. AL8/78</strain>
    </source>
</reference>
<dbReference type="PANTHER" id="PTHR24198:SF165">
    <property type="entry name" value="ANKYRIN REPEAT-CONTAINING PROTEIN-RELATED"/>
    <property type="match status" value="1"/>
</dbReference>
<dbReference type="AlphaFoldDB" id="A0A453FUS6"/>
<dbReference type="Gene3D" id="2.60.40.10">
    <property type="entry name" value="Immunoglobulins"/>
    <property type="match status" value="1"/>
</dbReference>
<dbReference type="InterPro" id="IPR036770">
    <property type="entry name" value="Ankyrin_rpt-contain_sf"/>
</dbReference>
<sequence length="495" mass="52127">FSWLCCLRNLPWHTITEDQHSLIARSSMPAKEQSVILGTAISQTSLRASSSATPSHSHPARTSTFQRRSMAAVKPACSVPANSADAAKTAAAPEPEQQLLEVAEEEVVIDFKPSSKCRVDLRLRSLHPTLPVAFKVQTSSPLKFLVSPPRGALQPLSTATIRVVLRPQPHAPPSFPRSRADRFLVLSSLSAAQLDSAASVPGGAGVGIGAIRLRVFFGGPYLLRLAADAGDSAAVRLILRRQPHLLPVLNPEAAVPDAEPWAPLHAAAARGDCAEVRRLGQEALAARDKDGRTALHVAAAAGEAEAVAELVDMGADSAAADARGRTPLDVAREKGYKEVVDVLQRWEQVMTAARRGDLRSLEFLLSKRTGLRGRDQYGLTALHVAAIKGHCDAIALLAGSGCMGVECEDVEGHRPLHLAVEGGCADAVDLLLDMGADVHARTKRGATPLQMADTMGYDDISQLLRGRGADEAAAAAGADAQLCIASSSSSSISCA</sequence>
<dbReference type="STRING" id="200361.A0A453FUS6"/>
<name>A0A453FUS6_AEGTS</name>
<proteinExistence type="predicted"/>